<feature type="domain" description="SRCR" evidence="2">
    <location>
        <begin position="233"/>
        <end position="339"/>
    </location>
</feature>
<dbReference type="InterPro" id="IPR036772">
    <property type="entry name" value="SRCR-like_dom_sf"/>
</dbReference>
<feature type="domain" description="SRCR" evidence="2">
    <location>
        <begin position="6"/>
        <end position="106"/>
    </location>
</feature>
<dbReference type="PROSITE" id="PS50287">
    <property type="entry name" value="SRCR_2"/>
    <property type="match status" value="9"/>
</dbReference>
<dbReference type="eggNOG" id="ENOG502QQ5W">
    <property type="taxonomic scope" value="Eukaryota"/>
</dbReference>
<reference evidence="3 4" key="1">
    <citation type="journal article" date="2010" name="Plant Cell">
        <title>The Chlorella variabilis NC64A genome reveals adaptation to photosymbiosis, coevolution with viruses, and cryptic sex.</title>
        <authorList>
            <person name="Blanc G."/>
            <person name="Duncan G."/>
            <person name="Agarkova I."/>
            <person name="Borodovsky M."/>
            <person name="Gurnon J."/>
            <person name="Kuo A."/>
            <person name="Lindquist E."/>
            <person name="Lucas S."/>
            <person name="Pangilinan J."/>
            <person name="Polle J."/>
            <person name="Salamov A."/>
            <person name="Terry A."/>
            <person name="Yamada T."/>
            <person name="Dunigan D.D."/>
            <person name="Grigoriev I.V."/>
            <person name="Claverie J.M."/>
            <person name="Van Etten J.L."/>
        </authorList>
    </citation>
    <scope>NUCLEOTIDE SEQUENCE [LARGE SCALE GENOMIC DNA]</scope>
    <source>
        <strain evidence="3 4">NC64A</strain>
    </source>
</reference>
<dbReference type="Proteomes" id="UP000008141">
    <property type="component" value="Unassembled WGS sequence"/>
</dbReference>
<evidence type="ECO:0000259" key="2">
    <source>
        <dbReference type="PROSITE" id="PS50287"/>
    </source>
</evidence>
<feature type="domain" description="SRCR" evidence="2">
    <location>
        <begin position="351"/>
        <end position="454"/>
    </location>
</feature>
<feature type="domain" description="SRCR" evidence="2">
    <location>
        <begin position="806"/>
        <end position="912"/>
    </location>
</feature>
<evidence type="ECO:0000313" key="4">
    <source>
        <dbReference type="Proteomes" id="UP000008141"/>
    </source>
</evidence>
<dbReference type="SMART" id="SM00202">
    <property type="entry name" value="SR"/>
    <property type="match status" value="6"/>
</dbReference>
<dbReference type="AlphaFoldDB" id="E1ZRN7"/>
<dbReference type="GO" id="GO:0016020">
    <property type="term" value="C:membrane"/>
    <property type="evidence" value="ECO:0007669"/>
    <property type="project" value="InterPro"/>
</dbReference>
<proteinExistence type="predicted"/>
<feature type="domain" description="SRCR" evidence="2">
    <location>
        <begin position="924"/>
        <end position="1027"/>
    </location>
</feature>
<dbReference type="InParanoid" id="E1ZRN7"/>
<feature type="domain" description="SRCR" evidence="2">
    <location>
        <begin position="118"/>
        <end position="164"/>
    </location>
</feature>
<dbReference type="Gene3D" id="3.10.250.10">
    <property type="entry name" value="SRCR-like domain"/>
    <property type="match status" value="9"/>
</dbReference>
<gene>
    <name evidence="3" type="ORF">CHLNCDRAFT_140164</name>
</gene>
<feature type="domain" description="SRCR" evidence="2">
    <location>
        <begin position="693"/>
        <end position="739"/>
    </location>
</feature>
<feature type="domain" description="SRCR" evidence="2">
    <location>
        <begin position="581"/>
        <end position="681"/>
    </location>
</feature>
<dbReference type="EMBL" id="GL433863">
    <property type="protein sequence ID" value="EFN51495.1"/>
    <property type="molecule type" value="Genomic_DNA"/>
</dbReference>
<accession>E1ZRN7</accession>
<keyword evidence="1" id="KW-1015">Disulfide bond</keyword>
<organism evidence="4">
    <name type="scientific">Chlorella variabilis</name>
    <name type="common">Green alga</name>
    <dbReference type="NCBI Taxonomy" id="554065"/>
    <lineage>
        <taxon>Eukaryota</taxon>
        <taxon>Viridiplantae</taxon>
        <taxon>Chlorophyta</taxon>
        <taxon>core chlorophytes</taxon>
        <taxon>Trebouxiophyceae</taxon>
        <taxon>Chlorellales</taxon>
        <taxon>Chlorellaceae</taxon>
        <taxon>Chlorella clade</taxon>
        <taxon>Chlorella</taxon>
    </lineage>
</organism>
<evidence type="ECO:0000313" key="3">
    <source>
        <dbReference type="EMBL" id="EFN51495.1"/>
    </source>
</evidence>
<dbReference type="PANTHER" id="PTHR48071:SF18">
    <property type="entry name" value="DELETED IN MALIGNANT BRAIN TUMORS 1 PROTEIN-RELATED"/>
    <property type="match status" value="1"/>
</dbReference>
<dbReference type="RefSeq" id="XP_005843597.1">
    <property type="nucleotide sequence ID" value="XM_005843535.1"/>
</dbReference>
<dbReference type="PANTHER" id="PTHR48071">
    <property type="entry name" value="SRCR DOMAIN-CONTAINING PROTEIN"/>
    <property type="match status" value="1"/>
</dbReference>
<dbReference type="KEGG" id="cvr:CHLNCDRAFT_140164"/>
<name>E1ZRN7_CHLVA</name>
<sequence>MATAGVHLSGSGRNNSGRLDLRFNGAWGAVSSNGNSNHTQLAELACAALGFSGAVVVPVPVFIQKEVTPSWSTVTCPPGATSIDNCTLGSNTQLVVNANYLTVQCLADGELPYLSSTVRLVNGTAPHNGRPEVLFNGEWLPACTNGGYYFAQHGAAQACRQAGFVGGMGKELPPGTYGGFFEPMGRRYVTTGTFVDRTYPGVQAADMGIVDWDTCLPSAVECNPSTVVPTLPVAFSGAGVPWAGRLEVYGGDGTWAAVWGYDPQAAADVARATCATLNLTRNLVDVGSGGASLYLPSDGDVQYYTYSCPGSETSIIDCTFGPPPDWFGGANNEISVACFNDTEPMYWPSTTRLVGGIDSSSGRVEVLRNRVWWPLCADNIDVTAAVLLCRTANFPGSASPAVLNREFFSDANTSVVSYNGGCEFASPGVTSFQSCSLLETSSGFCSGHAVLDCSATTPAPQPPLITVRLLNGSVPSEGRVEQLMGDGQWKPVCAGGFGPRAAAVACRAAGWHGGLGSLAKPDTFGSLADGTSTTLVVSGDTCPPNAFFPDFFGCRTSVSTSCAAAAAVICDPSPDMATAGVHLSGSGRNNSGRLELRFNGAWGAVSSNGNSNHTQLAELACAALGFSGAVVVPVPVFIQKEVTPSWSTVTCPPGATSIDNCTLGSNTQLVVNANYLTVQCLADGELPYLSSTVRLVNGTAPHNGRPEVLFNGEWLPACTNGGYYFAQHGAAQACRQAGFVGGMGKELPPGTYGGFFEPRRYVTTGTFVDRTYPGVQAADMGIVDWDTCLPSAVECNPSTVVPTLPVAFSGAGVPWAGRLEVYGGDGTWAAVWGYDPQAAADVARATCATLNLTRNLVDVGSGGASLYLPSDGDVQYYTYSCPGSETSIIDCTFGPPPDWFGGANNEISVACFNDTEPMYWPGTTRLVGGIDSSSGRVEVLRNRVWWPLCADNIDVTAAVLLCRTANFPGSASPAVLPAAAFSDGSTNVVSYNGGCEFASPGVTSFQSCSLLETTAASCSGAAVIDCTS</sequence>
<keyword evidence="4" id="KW-1185">Reference proteome</keyword>
<protein>
    <recommendedName>
        <fullName evidence="2">SRCR domain-containing protein</fullName>
    </recommendedName>
</protein>
<dbReference type="Pfam" id="PF00530">
    <property type="entry name" value="SRCR"/>
    <property type="match status" value="5"/>
</dbReference>
<dbReference type="InterPro" id="IPR001190">
    <property type="entry name" value="SRCR"/>
</dbReference>
<dbReference type="GeneID" id="17350946"/>
<evidence type="ECO:0000256" key="1">
    <source>
        <dbReference type="ARBA" id="ARBA00023157"/>
    </source>
</evidence>
<feature type="domain" description="SRCR" evidence="2">
    <location>
        <begin position="467"/>
        <end position="571"/>
    </location>
</feature>
<dbReference type="SUPFAM" id="SSF56487">
    <property type="entry name" value="SRCR-like"/>
    <property type="match status" value="9"/>
</dbReference>
<dbReference type="OrthoDB" id="536948at2759"/>